<comment type="similarity">
    <text evidence="1">Belongs to the VHL family.</text>
</comment>
<evidence type="ECO:0000256" key="1">
    <source>
        <dbReference type="ARBA" id="ARBA00010057"/>
    </source>
</evidence>
<keyword evidence="5" id="KW-1185">Reference proteome</keyword>
<dbReference type="AlphaFoldDB" id="A0A835YDK4"/>
<evidence type="ECO:0000313" key="4">
    <source>
        <dbReference type="EMBL" id="KAG2500925.1"/>
    </source>
</evidence>
<dbReference type="Gene3D" id="2.60.40.780">
    <property type="entry name" value="von Hippel-Lindau disease tumour suppressor, beta domain"/>
    <property type="match status" value="1"/>
</dbReference>
<proteinExistence type="inferred from homology"/>
<feature type="compositionally biased region" description="Pro residues" evidence="2">
    <location>
        <begin position="23"/>
        <end position="35"/>
    </location>
</feature>
<evidence type="ECO:0000313" key="5">
    <source>
        <dbReference type="Proteomes" id="UP000612055"/>
    </source>
</evidence>
<dbReference type="CDD" id="cd05468">
    <property type="entry name" value="pVHL"/>
    <property type="match status" value="1"/>
</dbReference>
<accession>A0A835YDK4</accession>
<feature type="domain" description="von Hippel-Lindau disease tumour suppressor beta" evidence="3">
    <location>
        <begin position="283"/>
        <end position="351"/>
    </location>
</feature>
<dbReference type="InterPro" id="IPR022772">
    <property type="entry name" value="VHL_tumour_suppress_b/a_dom"/>
</dbReference>
<feature type="region of interest" description="Disordered" evidence="2">
    <location>
        <begin position="1"/>
        <end position="58"/>
    </location>
</feature>
<feature type="compositionally biased region" description="Pro residues" evidence="2">
    <location>
        <begin position="45"/>
        <end position="58"/>
    </location>
</feature>
<feature type="region of interest" description="Disordered" evidence="2">
    <location>
        <begin position="217"/>
        <end position="249"/>
    </location>
</feature>
<dbReference type="Proteomes" id="UP000612055">
    <property type="component" value="Unassembled WGS sequence"/>
</dbReference>
<dbReference type="InterPro" id="IPR037140">
    <property type="entry name" value="VHL_beta_dom_sf"/>
</dbReference>
<name>A0A835YDK4_9CHLO</name>
<dbReference type="InterPro" id="IPR036208">
    <property type="entry name" value="VHL_sf"/>
</dbReference>
<evidence type="ECO:0000256" key="2">
    <source>
        <dbReference type="SAM" id="MobiDB-lite"/>
    </source>
</evidence>
<reference evidence="4" key="1">
    <citation type="journal article" date="2020" name="bioRxiv">
        <title>Comparative genomics of Chlamydomonas.</title>
        <authorList>
            <person name="Craig R.J."/>
            <person name="Hasan A.R."/>
            <person name="Ness R.W."/>
            <person name="Keightley P.D."/>
        </authorList>
    </citation>
    <scope>NUCLEOTIDE SEQUENCE</scope>
    <source>
        <strain evidence="4">CCAP 11/70</strain>
    </source>
</reference>
<dbReference type="EMBL" id="JAEHOE010000002">
    <property type="protein sequence ID" value="KAG2500925.1"/>
    <property type="molecule type" value="Genomic_DNA"/>
</dbReference>
<dbReference type="FunFam" id="2.60.40.780:FF:000001">
    <property type="entry name" value="von Hippel-Lindau disease tumor suppressor"/>
    <property type="match status" value="1"/>
</dbReference>
<feature type="compositionally biased region" description="Low complexity" evidence="2">
    <location>
        <begin position="8"/>
        <end position="22"/>
    </location>
</feature>
<dbReference type="SUPFAM" id="SSF49468">
    <property type="entry name" value="VHL"/>
    <property type="match status" value="1"/>
</dbReference>
<feature type="compositionally biased region" description="Pro residues" evidence="2">
    <location>
        <begin position="222"/>
        <end position="246"/>
    </location>
</feature>
<dbReference type="Pfam" id="PF01847">
    <property type="entry name" value="VHL"/>
    <property type="match status" value="1"/>
</dbReference>
<gene>
    <name evidence="4" type="ORF">HYH03_000752</name>
</gene>
<dbReference type="InterPro" id="IPR024053">
    <property type="entry name" value="VHL_beta_dom"/>
</dbReference>
<sequence>MMFASLGSPVRPGSRAPRSAPASPFPPPPPSPRRPLPNAAAAPAPYLPAPAPSHAPRPPTSLLALLEGAAFAPLPVLPELDEGFEAAGPSSGLGFAPMPMDVEGSPIRRPRRPLPPPMRWEDVLAAAGPAAPGPLALGAAAGMEVAVAEPAVAMEIEAGEAAAAAAAAADGAVAMDIDEPLAAAAAIAAAAAADPAPADAAAAADVAAPAAAAAAAAGGEPNLPPADPNMPPLLAATPPPPPPHPLAAPHKRDAMADLEQGVWELPAAAAAAVSMSEPQPVFLRSLNSQARTRVLFANDSGEHVTAFWLDYNGQEVPYGGLAAGQAKIYDTYVSHPWLFRASASGERMLAAGAMSHFAAPLPAEPPAEARPLGQRPGQALAAALQASRVSITPRPLLEHSADTHSAFPAAFKAAARALLLSHQRLQRPDLAAAAEAAAAARRTVADVMCRLVRNVLTSVITAAQPAMAAIAVCSLAPPAAAPAAAAAASGALSASAPAVAAATESCPDACSRSVSRWLAELNDGAASTAAAAATSAAAPRTMRMHVDDSPVADVTAAAAAAAAAPSGRGGRRQLELASPLRSPARSEAVVAASGLAELPVDLVRYIIHLAAPVVAQHVGLGPRGCPDIRPTRLPSDPATWRPMEAEAAAPA</sequence>
<protein>
    <recommendedName>
        <fullName evidence="3">von Hippel-Lindau disease tumour suppressor beta domain-containing protein</fullName>
    </recommendedName>
</protein>
<dbReference type="OrthoDB" id="549973at2759"/>
<comment type="caution">
    <text evidence="4">The sequence shown here is derived from an EMBL/GenBank/DDBJ whole genome shotgun (WGS) entry which is preliminary data.</text>
</comment>
<evidence type="ECO:0000259" key="3">
    <source>
        <dbReference type="Pfam" id="PF01847"/>
    </source>
</evidence>
<organism evidence="4 5">
    <name type="scientific">Edaphochlamys debaryana</name>
    <dbReference type="NCBI Taxonomy" id="47281"/>
    <lineage>
        <taxon>Eukaryota</taxon>
        <taxon>Viridiplantae</taxon>
        <taxon>Chlorophyta</taxon>
        <taxon>core chlorophytes</taxon>
        <taxon>Chlorophyceae</taxon>
        <taxon>CS clade</taxon>
        <taxon>Chlamydomonadales</taxon>
        <taxon>Chlamydomonadales incertae sedis</taxon>
        <taxon>Edaphochlamys</taxon>
    </lineage>
</organism>